<protein>
    <submittedName>
        <fullName evidence="2">Phage integrase family protein</fullName>
    </submittedName>
</protein>
<comment type="caution">
    <text evidence="2">The sequence shown here is derived from an EMBL/GenBank/DDBJ whole genome shotgun (WGS) entry which is preliminary data.</text>
</comment>
<feature type="non-terminal residue" evidence="2">
    <location>
        <position position="1"/>
    </location>
</feature>
<gene>
    <name evidence="1" type="ORF">F9O61_23760</name>
    <name evidence="2" type="ORF">F9O61_23790</name>
</gene>
<evidence type="ECO:0000313" key="1">
    <source>
        <dbReference type="EMBL" id="EDB1725177.1"/>
    </source>
</evidence>
<dbReference type="EMBL" id="AALMOO010000052">
    <property type="protein sequence ID" value="EDB1725183.1"/>
    <property type="molecule type" value="Genomic_DNA"/>
</dbReference>
<reference evidence="2" key="1">
    <citation type="submission" date="2019-10" db="EMBL/GenBank/DDBJ databases">
        <authorList>
            <person name="Ashton P.M."/>
            <person name="Dallman T."/>
            <person name="Nair S."/>
            <person name="De Pinna E."/>
            <person name="Peters T."/>
            <person name="Grant K."/>
        </authorList>
    </citation>
    <scope>NUCLEOTIDE SEQUENCE</scope>
    <source>
        <strain evidence="2">810089</strain>
    </source>
</reference>
<sequence>YAGHSRLETTETYTRVFALDVGRQYGVRFSLPDSHLTLPE</sequence>
<dbReference type="EMBL" id="AALMOO010000050">
    <property type="protein sequence ID" value="EDB1725177.1"/>
    <property type="molecule type" value="Genomic_DNA"/>
</dbReference>
<proteinExistence type="predicted"/>
<evidence type="ECO:0000313" key="2">
    <source>
        <dbReference type="EMBL" id="EDB1725183.1"/>
    </source>
</evidence>
<accession>A0A626QD71</accession>
<dbReference type="AlphaFoldDB" id="A0A626QD71"/>
<name>A0A626QD71_SALET</name>
<organism evidence="2">
    <name type="scientific">Salmonella enterica subsp. enterica serovar Stanley</name>
    <dbReference type="NCBI Taxonomy" id="192953"/>
    <lineage>
        <taxon>Bacteria</taxon>
        <taxon>Pseudomonadati</taxon>
        <taxon>Pseudomonadota</taxon>
        <taxon>Gammaproteobacteria</taxon>
        <taxon>Enterobacterales</taxon>
        <taxon>Enterobacteriaceae</taxon>
        <taxon>Salmonella</taxon>
    </lineage>
</organism>